<keyword evidence="3 4" id="KW-0472">Membrane</keyword>
<dbReference type="InterPro" id="IPR005311">
    <property type="entry name" value="PBP_dimer"/>
</dbReference>
<evidence type="ECO:0000259" key="5">
    <source>
        <dbReference type="PROSITE" id="PS51178"/>
    </source>
</evidence>
<dbReference type="Pfam" id="PF03717">
    <property type="entry name" value="PBP_dimer"/>
    <property type="match status" value="1"/>
</dbReference>
<evidence type="ECO:0000256" key="4">
    <source>
        <dbReference type="SAM" id="Phobius"/>
    </source>
</evidence>
<dbReference type="EMBL" id="JAVIXS010000022">
    <property type="protein sequence ID" value="MDR4955219.1"/>
    <property type="molecule type" value="Genomic_DNA"/>
</dbReference>
<keyword evidence="4" id="KW-1133">Transmembrane helix</keyword>
<dbReference type="PANTHER" id="PTHR30627:SF1">
    <property type="entry name" value="PEPTIDOGLYCAN D,D-TRANSPEPTIDASE FTSI"/>
    <property type="match status" value="1"/>
</dbReference>
<dbReference type="Gene3D" id="3.90.1310.10">
    <property type="entry name" value="Penicillin-binding protein 2a (Domain 2)"/>
    <property type="match status" value="1"/>
</dbReference>
<dbReference type="InterPro" id="IPR005543">
    <property type="entry name" value="PASTA_dom"/>
</dbReference>
<accession>A0ABU1EBK2</accession>
<dbReference type="PANTHER" id="PTHR30627">
    <property type="entry name" value="PEPTIDOGLYCAN D,D-TRANSPEPTIDASE"/>
    <property type="match status" value="1"/>
</dbReference>
<evidence type="ECO:0000313" key="6">
    <source>
        <dbReference type="EMBL" id="MDR4955219.1"/>
    </source>
</evidence>
<organism evidence="6 7">
    <name type="scientific">Chryseobacterium metallicongregator</name>
    <dbReference type="NCBI Taxonomy" id="3073042"/>
    <lineage>
        <taxon>Bacteria</taxon>
        <taxon>Pseudomonadati</taxon>
        <taxon>Bacteroidota</taxon>
        <taxon>Flavobacteriia</taxon>
        <taxon>Flavobacteriales</taxon>
        <taxon>Weeksellaceae</taxon>
        <taxon>Chryseobacterium group</taxon>
        <taxon>Chryseobacterium</taxon>
    </lineage>
</organism>
<evidence type="ECO:0000313" key="7">
    <source>
        <dbReference type="Proteomes" id="UP001260959"/>
    </source>
</evidence>
<dbReference type="Pfam" id="PF00905">
    <property type="entry name" value="Transpeptidase"/>
    <property type="match status" value="1"/>
</dbReference>
<keyword evidence="4" id="KW-0812">Transmembrane</keyword>
<dbReference type="InterPro" id="IPR036138">
    <property type="entry name" value="PBP_dimer_sf"/>
</dbReference>
<dbReference type="RefSeq" id="WP_079243598.1">
    <property type="nucleotide sequence ID" value="NZ_JAVIXS010000022.1"/>
</dbReference>
<feature type="domain" description="PASTA" evidence="5">
    <location>
        <begin position="604"/>
        <end position="663"/>
    </location>
</feature>
<feature type="transmembrane region" description="Helical" evidence="4">
    <location>
        <begin position="20"/>
        <end position="38"/>
    </location>
</feature>
<evidence type="ECO:0000256" key="1">
    <source>
        <dbReference type="ARBA" id="ARBA00004370"/>
    </source>
</evidence>
<keyword evidence="2" id="KW-0645">Protease</keyword>
<sequence length="663" mass="74962">MQKQNEYDNKRKKTLRWGYLFAVVALCVFVMFLARIVILQNTNVQEIKDDYINKNYREATLKAARGNLFASDGSILATTVMRYDIYLDFKTMKDTVYSNNIGALTDSLSKMFGKSRGEFRQKFDEQKKKKNQYYTLVKGLDFDQYDRIRKFPIFKRGKNKGGFIVDRNYKRELATSEIGAGTIGMDNGELRSGLEGAFSKYLTGTDGKRLEQRINSSQWKPIDFWKVQEPVDGEDVYTTLDLRIQDIAHSALEKQLINFEAKHGTVIVMEVETGKVRALVNLRRTEEGEYEDSYNYALKDNIEPGSTFKTISLLAAMDDGFIDENTTVNVGNGVWVYAKQRISDGHGGGTYDISDVLAKSSNVGTSKLITKYYAEKPQIFLDHLKRWKLFDKMDIELPGITKPKIVTPQNKRWNAATLASISYGYSSNINLLQLTTFYNGVANGGKMLKPLFIDKIMKDGKVMYNAKPEVMVNKMASEKAIKMMTSALTKAVEKGTGRSIFTPNLKMAGKTGTARFEYWLPGPMKYRASFAGFYPADAPKYTCYVMISEPNTAKGFYGGSVSAPVFKEIAGKTFLKTPQNIEKEMLVDKKVNLSKMVEPNVKVAVNDKQMPNVVGLIGKNVIPQLENLGYRVDYKGVGRIKEQFPMEGTTISKNQRIYLSLQN</sequence>
<proteinExistence type="predicted"/>
<dbReference type="SUPFAM" id="SSF56519">
    <property type="entry name" value="Penicillin binding protein dimerisation domain"/>
    <property type="match status" value="1"/>
</dbReference>
<dbReference type="InterPro" id="IPR050515">
    <property type="entry name" value="Beta-lactam/transpept"/>
</dbReference>
<protein>
    <submittedName>
        <fullName evidence="6">Penicillin-binding transpeptidase domain-containing protein</fullName>
    </submittedName>
</protein>
<evidence type="ECO:0000256" key="3">
    <source>
        <dbReference type="ARBA" id="ARBA00023136"/>
    </source>
</evidence>
<dbReference type="Proteomes" id="UP001260959">
    <property type="component" value="Unassembled WGS sequence"/>
</dbReference>
<comment type="caution">
    <text evidence="6">The sequence shown here is derived from an EMBL/GenBank/DDBJ whole genome shotgun (WGS) entry which is preliminary data.</text>
</comment>
<dbReference type="InterPro" id="IPR001460">
    <property type="entry name" value="PCN-bd_Tpept"/>
</dbReference>
<dbReference type="PROSITE" id="PS51178">
    <property type="entry name" value="PASTA"/>
    <property type="match status" value="1"/>
</dbReference>
<dbReference type="Gene3D" id="3.40.710.10">
    <property type="entry name" value="DD-peptidase/beta-lactamase superfamily"/>
    <property type="match status" value="1"/>
</dbReference>
<dbReference type="Pfam" id="PF03793">
    <property type="entry name" value="PASTA"/>
    <property type="match status" value="1"/>
</dbReference>
<dbReference type="SUPFAM" id="SSF54184">
    <property type="entry name" value="Penicillin-binding protein 2x (pbp-2x), c-terminal domain"/>
    <property type="match status" value="1"/>
</dbReference>
<keyword evidence="2" id="KW-0121">Carboxypeptidase</keyword>
<gene>
    <name evidence="6" type="ORF">REB14_23815</name>
</gene>
<dbReference type="Gene3D" id="3.30.450.330">
    <property type="match status" value="1"/>
</dbReference>
<reference evidence="6 7" key="1">
    <citation type="submission" date="2023-08" db="EMBL/GenBank/DDBJ databases">
        <authorList>
            <person name="Maltman C."/>
        </authorList>
    </citation>
    <scope>NUCLEOTIDE SEQUENCE [LARGE SCALE GENOMIC DNA]</scope>
    <source>
        <strain evidence="6 7">ES2</strain>
    </source>
</reference>
<dbReference type="SMART" id="SM00740">
    <property type="entry name" value="PASTA"/>
    <property type="match status" value="1"/>
</dbReference>
<dbReference type="InterPro" id="IPR012338">
    <property type="entry name" value="Beta-lactam/transpept-like"/>
</dbReference>
<dbReference type="SUPFAM" id="SSF56601">
    <property type="entry name" value="beta-lactamase/transpeptidase-like"/>
    <property type="match status" value="1"/>
</dbReference>
<comment type="subcellular location">
    <subcellularLocation>
        <location evidence="1">Membrane</location>
    </subcellularLocation>
</comment>
<keyword evidence="2" id="KW-0378">Hydrolase</keyword>
<keyword evidence="7" id="KW-1185">Reference proteome</keyword>
<name>A0ABU1EBK2_9FLAO</name>
<evidence type="ECO:0000256" key="2">
    <source>
        <dbReference type="ARBA" id="ARBA00022645"/>
    </source>
</evidence>